<keyword evidence="3" id="KW-0862">Zinc</keyword>
<feature type="domain" description="MYND-type" evidence="6">
    <location>
        <begin position="60"/>
        <end position="99"/>
    </location>
</feature>
<organism evidence="7 8">
    <name type="scientific">Rhodocollybia butyracea</name>
    <dbReference type="NCBI Taxonomy" id="206335"/>
    <lineage>
        <taxon>Eukaryota</taxon>
        <taxon>Fungi</taxon>
        <taxon>Dikarya</taxon>
        <taxon>Basidiomycota</taxon>
        <taxon>Agaricomycotina</taxon>
        <taxon>Agaricomycetes</taxon>
        <taxon>Agaricomycetidae</taxon>
        <taxon>Agaricales</taxon>
        <taxon>Marasmiineae</taxon>
        <taxon>Omphalotaceae</taxon>
        <taxon>Rhodocollybia</taxon>
    </lineage>
</organism>
<keyword evidence="2 4" id="KW-0863">Zinc-finger</keyword>
<evidence type="ECO:0000256" key="4">
    <source>
        <dbReference type="PROSITE-ProRule" id="PRU00134"/>
    </source>
</evidence>
<evidence type="ECO:0000313" key="7">
    <source>
        <dbReference type="EMBL" id="KAF9077819.1"/>
    </source>
</evidence>
<dbReference type="PROSITE" id="PS50865">
    <property type="entry name" value="ZF_MYND_2"/>
    <property type="match status" value="1"/>
</dbReference>
<evidence type="ECO:0000256" key="3">
    <source>
        <dbReference type="ARBA" id="ARBA00022833"/>
    </source>
</evidence>
<dbReference type="AlphaFoldDB" id="A0A9P5Q3P4"/>
<dbReference type="SMART" id="SM00317">
    <property type="entry name" value="SET"/>
    <property type="match status" value="1"/>
</dbReference>
<dbReference type="Gene3D" id="2.170.270.10">
    <property type="entry name" value="SET domain"/>
    <property type="match status" value="1"/>
</dbReference>
<dbReference type="InterPro" id="IPR002893">
    <property type="entry name" value="Znf_MYND"/>
</dbReference>
<feature type="non-terminal residue" evidence="7">
    <location>
        <position position="444"/>
    </location>
</feature>
<sequence>MMSSNFEAALAKITDNVYLEPHPTGRSKCMANFSFEAGTVILSTSSFVDALLPSVKGHRCDNCHRLHGSLKRCTGCASFFYCDQTCQNIHWRSGHRKICKLYSAYTSFQLLDLDEHKKMDAILLSNLVAHISSVDTDERNETSPLPTFQSLLSGPAQVTAPPICLKHAYSQRFLDGLYSRFENNNFTIHSHFKTYAHGIFPLASRLFNHSCMPNAAAKFVIRANERVKMEIIALRTIAKGDEICLPYLDPALFQTRTTIFELTYGFKCTCSSCKVLQKLGTLPEPPKKPAELMSVCKRLKELVRTMGTSPFLTGNDSTSTFPRELACVLHESFMAALSEKFSEASHEGQYEVALETSSTLVSLYQLIYPPNYPQIGLHMLERAKTCWNHIVRSDSTESSAALAEELSRSLASAQEIITVIGPEGDSSDGPMNEVQTLLEVLKGS</sequence>
<accession>A0A9P5Q3P4</accession>
<dbReference type="Gene3D" id="1.10.220.160">
    <property type="match status" value="1"/>
</dbReference>
<protein>
    <submittedName>
        <fullName evidence="7">SET domain-containing protein</fullName>
    </submittedName>
</protein>
<dbReference type="SUPFAM" id="SSF144232">
    <property type="entry name" value="HIT/MYND zinc finger-like"/>
    <property type="match status" value="1"/>
</dbReference>
<evidence type="ECO:0000256" key="1">
    <source>
        <dbReference type="ARBA" id="ARBA00022723"/>
    </source>
</evidence>
<dbReference type="SUPFAM" id="SSF82199">
    <property type="entry name" value="SET domain"/>
    <property type="match status" value="1"/>
</dbReference>
<dbReference type="PANTHER" id="PTHR12197:SF251">
    <property type="entry name" value="EG:BACR7C10.4 PROTEIN"/>
    <property type="match status" value="1"/>
</dbReference>
<evidence type="ECO:0000259" key="6">
    <source>
        <dbReference type="PROSITE" id="PS50865"/>
    </source>
</evidence>
<dbReference type="Proteomes" id="UP000772434">
    <property type="component" value="Unassembled WGS sequence"/>
</dbReference>
<dbReference type="InterPro" id="IPR001214">
    <property type="entry name" value="SET_dom"/>
</dbReference>
<dbReference type="PROSITE" id="PS50280">
    <property type="entry name" value="SET"/>
    <property type="match status" value="1"/>
</dbReference>
<dbReference type="PANTHER" id="PTHR12197">
    <property type="entry name" value="HISTONE-LYSINE N-METHYLTRANSFERASE SMYD"/>
    <property type="match status" value="1"/>
</dbReference>
<dbReference type="Gene3D" id="6.10.140.2220">
    <property type="match status" value="1"/>
</dbReference>
<reference evidence="7" key="1">
    <citation type="submission" date="2020-11" db="EMBL/GenBank/DDBJ databases">
        <authorList>
            <consortium name="DOE Joint Genome Institute"/>
            <person name="Ahrendt S."/>
            <person name="Riley R."/>
            <person name="Andreopoulos W."/>
            <person name="Labutti K."/>
            <person name="Pangilinan J."/>
            <person name="Ruiz-Duenas F.J."/>
            <person name="Barrasa J.M."/>
            <person name="Sanchez-Garcia M."/>
            <person name="Camarero S."/>
            <person name="Miyauchi S."/>
            <person name="Serrano A."/>
            <person name="Linde D."/>
            <person name="Babiker R."/>
            <person name="Drula E."/>
            <person name="Ayuso-Fernandez I."/>
            <person name="Pacheco R."/>
            <person name="Padilla G."/>
            <person name="Ferreira P."/>
            <person name="Barriuso J."/>
            <person name="Kellner H."/>
            <person name="Castanera R."/>
            <person name="Alfaro M."/>
            <person name="Ramirez L."/>
            <person name="Pisabarro A.G."/>
            <person name="Kuo A."/>
            <person name="Tritt A."/>
            <person name="Lipzen A."/>
            <person name="He G."/>
            <person name="Yan M."/>
            <person name="Ng V."/>
            <person name="Cullen D."/>
            <person name="Martin F."/>
            <person name="Rosso M.-N."/>
            <person name="Henrissat B."/>
            <person name="Hibbett D."/>
            <person name="Martinez A.T."/>
            <person name="Grigoriev I.V."/>
        </authorList>
    </citation>
    <scope>NUCLEOTIDE SEQUENCE</scope>
    <source>
        <strain evidence="7">AH 40177</strain>
    </source>
</reference>
<dbReference type="EMBL" id="JADNRY010000003">
    <property type="protein sequence ID" value="KAF9077819.1"/>
    <property type="molecule type" value="Genomic_DNA"/>
</dbReference>
<dbReference type="InterPro" id="IPR046341">
    <property type="entry name" value="SET_dom_sf"/>
</dbReference>
<comment type="caution">
    <text evidence="7">The sequence shown here is derived from an EMBL/GenBank/DDBJ whole genome shotgun (WGS) entry which is preliminary data.</text>
</comment>
<name>A0A9P5Q3P4_9AGAR</name>
<proteinExistence type="predicted"/>
<evidence type="ECO:0000259" key="5">
    <source>
        <dbReference type="PROSITE" id="PS50280"/>
    </source>
</evidence>
<keyword evidence="1" id="KW-0479">Metal-binding</keyword>
<dbReference type="Pfam" id="PF00856">
    <property type="entry name" value="SET"/>
    <property type="match status" value="1"/>
</dbReference>
<keyword evidence="8" id="KW-1185">Reference proteome</keyword>
<dbReference type="OrthoDB" id="5945798at2759"/>
<dbReference type="GO" id="GO:0008270">
    <property type="term" value="F:zinc ion binding"/>
    <property type="evidence" value="ECO:0007669"/>
    <property type="project" value="UniProtKB-KW"/>
</dbReference>
<dbReference type="InterPro" id="IPR050869">
    <property type="entry name" value="H3K4_H4K5_MeTrfase"/>
</dbReference>
<evidence type="ECO:0000313" key="8">
    <source>
        <dbReference type="Proteomes" id="UP000772434"/>
    </source>
</evidence>
<feature type="domain" description="SET" evidence="5">
    <location>
        <begin position="15"/>
        <end position="248"/>
    </location>
</feature>
<gene>
    <name evidence="7" type="ORF">BDP27DRAFT_1253985</name>
</gene>
<dbReference type="CDD" id="cd20071">
    <property type="entry name" value="SET_SMYD"/>
    <property type="match status" value="1"/>
</dbReference>
<evidence type="ECO:0000256" key="2">
    <source>
        <dbReference type="ARBA" id="ARBA00022771"/>
    </source>
</evidence>
<dbReference type="GO" id="GO:0005634">
    <property type="term" value="C:nucleus"/>
    <property type="evidence" value="ECO:0007669"/>
    <property type="project" value="TreeGrafter"/>
</dbReference>